<proteinExistence type="predicted"/>
<evidence type="ECO:0000313" key="2">
    <source>
        <dbReference type="EMBL" id="ARU46352.1"/>
    </source>
</evidence>
<dbReference type="Gene3D" id="3.30.1230.10">
    <property type="entry name" value="YlxR-like"/>
    <property type="match status" value="1"/>
</dbReference>
<reference evidence="2 3" key="3">
    <citation type="journal article" date="2020" name="Int. J. Syst. Evol. Microbiol.">
        <title>Corynebacterium silvaticum sp. nov., a unique group of NTTB corynebacteria in wild boar and roe deer.</title>
        <authorList>
            <person name="Dangel A."/>
            <person name="Berger A."/>
            <person name="Rau J."/>
            <person name="Eisenberg T."/>
            <person name="Kampfer P."/>
            <person name="Margos G."/>
            <person name="Contzen M."/>
            <person name="Busse H.J."/>
            <person name="Konrad R."/>
            <person name="Peters M."/>
            <person name="Sting R."/>
            <person name="Sing A."/>
        </authorList>
    </citation>
    <scope>NUCLEOTIDE SEQUENCE [LARGE SCALE GENOMIC DNA]</scope>
    <source>
        <strain evidence="2 3">PO100/5</strain>
    </source>
</reference>
<gene>
    <name evidence="2" type="ORF">CBE74_07455</name>
</gene>
<dbReference type="InterPro" id="IPR037465">
    <property type="entry name" value="YlxR"/>
</dbReference>
<accession>A0A7Y4LIV2</accession>
<organism evidence="2 3">
    <name type="scientific">Corynebacterium silvaticum</name>
    <dbReference type="NCBI Taxonomy" id="2320431"/>
    <lineage>
        <taxon>Bacteria</taxon>
        <taxon>Bacillati</taxon>
        <taxon>Actinomycetota</taxon>
        <taxon>Actinomycetes</taxon>
        <taxon>Mycobacteriales</taxon>
        <taxon>Corynebacteriaceae</taxon>
        <taxon>Corynebacterium</taxon>
    </lineage>
</organism>
<feature type="domain" description="YlxR" evidence="1">
    <location>
        <begin position="23"/>
        <end position="107"/>
    </location>
</feature>
<reference evidence="2 3" key="2">
    <citation type="journal article" date="2020" name="Antonie Van Leeuwenhoek">
        <title>Phylogenomic characterisation of a novel corynebacterial species pathogenic to animals.</title>
        <authorList>
            <person name="Moller J."/>
            <person name="Musella L."/>
            <person name="Melnikov V."/>
            <person name="Geissdorfer W."/>
            <person name="Burkovski A."/>
            <person name="Sangal V."/>
        </authorList>
    </citation>
    <scope>NUCLEOTIDE SEQUENCE [LARGE SCALE GENOMIC DNA]</scope>
    <source>
        <strain evidence="2 3">PO100/5</strain>
    </source>
</reference>
<reference evidence="2 3" key="4">
    <citation type="journal article" date="2020" name="PLoS ONE">
        <title>Taxonomic classification of strain PO100/5 shows a broader geographic distribution and genetic markers of the recently described Corynebacterium silvaticum.</title>
        <authorList>
            <person name="Viana M.V.C."/>
            <person name="Profeta R."/>
            <person name="da Silva A.L."/>
            <person name="Hurtado R."/>
            <person name="Cerqueira J.C."/>
            <person name="Ribeiro B.F.S."/>
            <person name="Almeida M.O."/>
            <person name="Morais-Rodrigues F."/>
            <person name="Soares S.C."/>
            <person name="Oliveira M."/>
            <person name="Tavares L."/>
            <person name="Figueiredo H."/>
            <person name="Wattam A.R."/>
            <person name="Barh D."/>
            <person name="Ghosh P."/>
            <person name="Silva A."/>
            <person name="Azevedo V."/>
        </authorList>
    </citation>
    <scope>NUCLEOTIDE SEQUENCE [LARGE SCALE GENOMIC DNA]</scope>
    <source>
        <strain evidence="2 3">PO100/5</strain>
    </source>
</reference>
<dbReference type="KEGG" id="csil:CBE74_07455"/>
<reference evidence="2 3" key="1">
    <citation type="journal article" date="2014" name="BMC Vet. Res.">
        <title>First report of Corynebacterium pseudotuberculosis from caseous lymphadenitis lesions in Black Alentejano pig (Sus scrofa domesticus).</title>
        <authorList>
            <person name="Oliveira M."/>
            <person name="Barroco C."/>
            <person name="Mottola C."/>
            <person name="Santos R."/>
            <person name="Lemsaddek A."/>
            <person name="Tavares L."/>
            <person name="Semedo-Lemsaddek T."/>
        </authorList>
    </citation>
    <scope>NUCLEOTIDE SEQUENCE [LARGE SCALE GENOMIC DNA]</scope>
    <source>
        <strain evidence="2 3">PO100/5</strain>
    </source>
</reference>
<dbReference type="Proteomes" id="UP000195652">
    <property type="component" value="Chromosome"/>
</dbReference>
<dbReference type="PANTHER" id="PTHR34215">
    <property type="entry name" value="BLL0784 PROTEIN"/>
    <property type="match status" value="1"/>
</dbReference>
<dbReference type="SUPFAM" id="SSF64376">
    <property type="entry name" value="YlxR-like"/>
    <property type="match status" value="1"/>
</dbReference>
<protein>
    <submittedName>
        <fullName evidence="2">YlxR family protein</fullName>
    </submittedName>
</protein>
<dbReference type="GeneID" id="75008088"/>
<dbReference type="AlphaFoldDB" id="A0A7Y4LIV2"/>
<evidence type="ECO:0000259" key="1">
    <source>
        <dbReference type="Pfam" id="PF04296"/>
    </source>
</evidence>
<dbReference type="OrthoDB" id="5244965at2"/>
<dbReference type="Pfam" id="PF04296">
    <property type="entry name" value="YlxR"/>
    <property type="match status" value="1"/>
</dbReference>
<keyword evidence="3" id="KW-1185">Reference proteome</keyword>
<dbReference type="PANTHER" id="PTHR34215:SF1">
    <property type="entry name" value="YLXR DOMAIN-CONTAINING PROTEIN"/>
    <property type="match status" value="1"/>
</dbReference>
<sequence length="124" mass="13555">MPAALYGDSPGGDLSKPTRTRIRTCIATKESQPAEQLLRVVLRKQDDVAGESHHSVYSVIADPRKRLTGRGAWIAPTIDALELAEKRRAFARALRVSAEVDTGHVREYLAALGAGPDITRKTEH</sequence>
<dbReference type="InterPro" id="IPR035931">
    <property type="entry name" value="YlxR-like_sf"/>
</dbReference>
<dbReference type="RefSeq" id="WP_087454159.1">
    <property type="nucleotide sequence ID" value="NZ_CP021417.2"/>
</dbReference>
<dbReference type="InterPro" id="IPR007393">
    <property type="entry name" value="YlxR_dom"/>
</dbReference>
<name>A0A7Y4LIV2_9CORY</name>
<dbReference type="EMBL" id="CP021417">
    <property type="protein sequence ID" value="ARU46352.1"/>
    <property type="molecule type" value="Genomic_DNA"/>
</dbReference>
<evidence type="ECO:0000313" key="3">
    <source>
        <dbReference type="Proteomes" id="UP000195652"/>
    </source>
</evidence>